<keyword evidence="2" id="KW-0547">Nucleotide-binding</keyword>
<evidence type="ECO:0000313" key="9">
    <source>
        <dbReference type="Proteomes" id="UP000835052"/>
    </source>
</evidence>
<dbReference type="OrthoDB" id="535945at2759"/>
<dbReference type="AlphaFoldDB" id="A0A8S1GP47"/>
<keyword evidence="1" id="KW-0808">Transferase</keyword>
<dbReference type="GO" id="GO:0043235">
    <property type="term" value="C:receptor complex"/>
    <property type="evidence" value="ECO:0007669"/>
    <property type="project" value="TreeGrafter"/>
</dbReference>
<dbReference type="SMART" id="SM00219">
    <property type="entry name" value="TyrKc"/>
    <property type="match status" value="1"/>
</dbReference>
<dbReference type="PROSITE" id="PS00109">
    <property type="entry name" value="PROTEIN_KINASE_TYR"/>
    <property type="match status" value="1"/>
</dbReference>
<gene>
    <name evidence="8" type="ORF">CAUJ_LOCUS1304</name>
</gene>
<dbReference type="SUPFAM" id="SSF56112">
    <property type="entry name" value="Protein kinase-like (PK-like)"/>
    <property type="match status" value="1"/>
</dbReference>
<dbReference type="FunFam" id="1.10.510.10:FF:000554">
    <property type="entry name" value="Predicted protein"/>
    <property type="match status" value="1"/>
</dbReference>
<organism evidence="8 9">
    <name type="scientific">Caenorhabditis auriculariae</name>
    <dbReference type="NCBI Taxonomy" id="2777116"/>
    <lineage>
        <taxon>Eukaryota</taxon>
        <taxon>Metazoa</taxon>
        <taxon>Ecdysozoa</taxon>
        <taxon>Nematoda</taxon>
        <taxon>Chromadorea</taxon>
        <taxon>Rhabditida</taxon>
        <taxon>Rhabditina</taxon>
        <taxon>Rhabditomorpha</taxon>
        <taxon>Rhabditoidea</taxon>
        <taxon>Rhabditidae</taxon>
        <taxon>Peloderinae</taxon>
        <taxon>Caenorhabditis</taxon>
    </lineage>
</organism>
<comment type="caution">
    <text evidence="8">The sequence shown here is derived from an EMBL/GenBank/DDBJ whole genome shotgun (WGS) entry which is preliminary data.</text>
</comment>
<dbReference type="GO" id="GO:0007169">
    <property type="term" value="P:cell surface receptor protein tyrosine kinase signaling pathway"/>
    <property type="evidence" value="ECO:0007669"/>
    <property type="project" value="TreeGrafter"/>
</dbReference>
<dbReference type="PRINTS" id="PR00109">
    <property type="entry name" value="TYRKINASE"/>
</dbReference>
<dbReference type="PROSITE" id="PS50011">
    <property type="entry name" value="PROTEIN_KINASE_DOM"/>
    <property type="match status" value="1"/>
</dbReference>
<dbReference type="InterPro" id="IPR020635">
    <property type="entry name" value="Tyr_kinase_cat_dom"/>
</dbReference>
<proteinExistence type="predicted"/>
<dbReference type="InterPro" id="IPR008266">
    <property type="entry name" value="Tyr_kinase_AS"/>
</dbReference>
<name>A0A8S1GP47_9PELO</name>
<keyword evidence="4" id="KW-0067">ATP-binding</keyword>
<keyword evidence="9" id="KW-1185">Reference proteome</keyword>
<dbReference type="Gene3D" id="1.10.510.10">
    <property type="entry name" value="Transferase(Phosphotransferase) domain 1"/>
    <property type="match status" value="1"/>
</dbReference>
<evidence type="ECO:0000259" key="7">
    <source>
        <dbReference type="PROSITE" id="PS50011"/>
    </source>
</evidence>
<evidence type="ECO:0000256" key="3">
    <source>
        <dbReference type="ARBA" id="ARBA00022777"/>
    </source>
</evidence>
<protein>
    <recommendedName>
        <fullName evidence="7">Protein kinase domain-containing protein</fullName>
    </recommendedName>
</protein>
<dbReference type="InterPro" id="IPR000719">
    <property type="entry name" value="Prot_kinase_dom"/>
</dbReference>
<feature type="chain" id="PRO_5035822632" description="Protein kinase domain-containing protein" evidence="6">
    <location>
        <begin position="19"/>
        <end position="900"/>
    </location>
</feature>
<feature type="signal peptide" evidence="6">
    <location>
        <begin position="1"/>
        <end position="18"/>
    </location>
</feature>
<dbReference type="Gene3D" id="3.30.200.20">
    <property type="entry name" value="Phosphorylase Kinase, domain 1"/>
    <property type="match status" value="1"/>
</dbReference>
<keyword evidence="5" id="KW-0829">Tyrosine-protein kinase</keyword>
<keyword evidence="6" id="KW-0732">Signal</keyword>
<dbReference type="PANTHER" id="PTHR24416:SF624">
    <property type="entry name" value="TYROSINE-PROTEIN KINASE F09A5.2-RELATED"/>
    <property type="match status" value="1"/>
</dbReference>
<dbReference type="GO" id="GO:0005886">
    <property type="term" value="C:plasma membrane"/>
    <property type="evidence" value="ECO:0007669"/>
    <property type="project" value="TreeGrafter"/>
</dbReference>
<evidence type="ECO:0000256" key="1">
    <source>
        <dbReference type="ARBA" id="ARBA00022679"/>
    </source>
</evidence>
<evidence type="ECO:0000256" key="4">
    <source>
        <dbReference type="ARBA" id="ARBA00022840"/>
    </source>
</evidence>
<dbReference type="GO" id="GO:0005524">
    <property type="term" value="F:ATP binding"/>
    <property type="evidence" value="ECO:0007669"/>
    <property type="project" value="UniProtKB-KW"/>
</dbReference>
<dbReference type="InterPro" id="IPR011009">
    <property type="entry name" value="Kinase-like_dom_sf"/>
</dbReference>
<dbReference type="Proteomes" id="UP000835052">
    <property type="component" value="Unassembled WGS sequence"/>
</dbReference>
<dbReference type="CDD" id="cd00192">
    <property type="entry name" value="PTKc"/>
    <property type="match status" value="1"/>
</dbReference>
<sequence length="900" mass="101856">MKTFLLLLQLAIFSFSKGYDTLTWQSSKGSVCSRPSLRYRYQRHFSRIVSSTCLPGFPKPGCFSWRVNSVILLVNETTAEENLNDILQFLDSTTSSCNSNSEMQMFLPYVNDMKDECTIYKFGTTPLQNAKKNLNTAMAFPSKNRTPGDTLFDLLNSVNDCLNLYPKTIDAGILYVFTDISCEDFCASRSLSTSIPETLQNSVDAGFVVRFVLLNKTTTGCFGRMLFPCQLNDDLTFCELVSSDRITAESDVFKICIDRNPSFASATPDFHREGHLNQAGLILIIVLPCVCLTICCVGACIIFSQCVKARIEHMHAVLSGEMPMESLGNQRRFFKKWADFAKSHSVEEDSNLPTSSAANQYMEIRAIAEANKKDVWEIPQNNLLVHENHILGNGAFANVYKGTIIGKVPLFVVNNSLNLALERESDTQYEAAIKRLPAHADEQNHREFFHEIEFMKKLGYHTHVISMLGCVSNPFEPLIVVEYCEKGDLLKFLRRHKDCYQAHKDHDCHGEAEFCLRVKDLVSIAWQVTDGMSYLHSKNFIHRDLAARNILLTRNMTAKIGDFGLCRYADSALYTTRGGRFPIKWMALESLKLYEFSLKTDVWSFGVFLFELFTMGDVPYPTIQPTEMIDHLEAGNRLSQPTKCPNEIYELMKLTWSESPESRPEFNELRSEFTNMLNLEDESYGYLCLDESSQKSSLTLPQVSPTLSEQIKEDHKHLEHHHHHHCRERLPTIADDGVLLNILLEEAKVHKEGENSTKRIYDEDRTSANRLGAPTPLKRYKGVRRRKSSVSINGILDVAPVTILDKYVFSGPPLCVALCKQCSFLSTTLAHLERPDLVGHWRPLLSKIKALRVFTNVFWAIFASQASQQAEKPVWCGSTTARPPSVSLFAVSAFDAPTSF</sequence>
<accession>A0A8S1GP47</accession>
<dbReference type="Pfam" id="PF07714">
    <property type="entry name" value="PK_Tyr_Ser-Thr"/>
    <property type="match status" value="1"/>
</dbReference>
<evidence type="ECO:0000256" key="6">
    <source>
        <dbReference type="SAM" id="SignalP"/>
    </source>
</evidence>
<dbReference type="EMBL" id="CAJGYM010000002">
    <property type="protein sequence ID" value="CAD6185385.1"/>
    <property type="molecule type" value="Genomic_DNA"/>
</dbReference>
<evidence type="ECO:0000313" key="8">
    <source>
        <dbReference type="EMBL" id="CAD6185385.1"/>
    </source>
</evidence>
<evidence type="ECO:0000256" key="2">
    <source>
        <dbReference type="ARBA" id="ARBA00022741"/>
    </source>
</evidence>
<reference evidence="8" key="1">
    <citation type="submission" date="2020-10" db="EMBL/GenBank/DDBJ databases">
        <authorList>
            <person name="Kikuchi T."/>
        </authorList>
    </citation>
    <scope>NUCLEOTIDE SEQUENCE</scope>
    <source>
        <strain evidence="8">NKZ352</strain>
    </source>
</reference>
<dbReference type="GO" id="GO:0004714">
    <property type="term" value="F:transmembrane receptor protein tyrosine kinase activity"/>
    <property type="evidence" value="ECO:0007669"/>
    <property type="project" value="TreeGrafter"/>
</dbReference>
<feature type="domain" description="Protein kinase" evidence="7">
    <location>
        <begin position="385"/>
        <end position="674"/>
    </location>
</feature>
<dbReference type="InterPro" id="IPR050122">
    <property type="entry name" value="RTK"/>
</dbReference>
<evidence type="ECO:0000256" key="5">
    <source>
        <dbReference type="ARBA" id="ARBA00023137"/>
    </source>
</evidence>
<dbReference type="InterPro" id="IPR001245">
    <property type="entry name" value="Ser-Thr/Tyr_kinase_cat_dom"/>
</dbReference>
<dbReference type="PANTHER" id="PTHR24416">
    <property type="entry name" value="TYROSINE-PROTEIN KINASE RECEPTOR"/>
    <property type="match status" value="1"/>
</dbReference>
<keyword evidence="3" id="KW-0418">Kinase</keyword>